<protein>
    <submittedName>
        <fullName evidence="7">MBL fold metallo-hydrolase</fullName>
    </submittedName>
</protein>
<name>A0ABZ0ZWI4_9ACTN</name>
<feature type="domain" description="Metallo-beta-lactamase" evidence="6">
    <location>
        <begin position="29"/>
        <end position="222"/>
    </location>
</feature>
<evidence type="ECO:0000256" key="4">
    <source>
        <dbReference type="ARBA" id="ARBA00022801"/>
    </source>
</evidence>
<keyword evidence="4" id="KW-0378">Hydrolase</keyword>
<dbReference type="InterPro" id="IPR036866">
    <property type="entry name" value="RibonucZ/Hydroxyglut_hydro"/>
</dbReference>
<dbReference type="EMBL" id="CP141059">
    <property type="protein sequence ID" value="WQQ28717.1"/>
    <property type="molecule type" value="Genomic_DNA"/>
</dbReference>
<dbReference type="SUPFAM" id="SSF56281">
    <property type="entry name" value="Metallo-hydrolase/oxidoreductase"/>
    <property type="match status" value="1"/>
</dbReference>
<dbReference type="SMART" id="SM00849">
    <property type="entry name" value="Lactamase_B"/>
    <property type="match status" value="1"/>
</dbReference>
<evidence type="ECO:0000313" key="7">
    <source>
        <dbReference type="EMBL" id="WQQ28717.1"/>
    </source>
</evidence>
<dbReference type="RefSeq" id="WP_322938654.1">
    <property type="nucleotide sequence ID" value="NZ_CP141059.1"/>
</dbReference>
<sequence>MRIDDVRRITLGTFVRPPEETGAGPRIEAVYGYLVHHEHGLVLLDTGIGEGDEETDAWYRPQRVALPHALSTAGVDLADLALVANCHLHFDHCGGNPLLGHTPILAQGAELATARAGDYTIDRLIDHPGSNYQELGGETEVLPGLHVIPTPGHVDGHQSLVVECEDGSVVLAGQSHDTASAWTADVLAAQARALGHSEPLPTAPAWVERLLAFDPRRVVFAHDAAVWEPPPG</sequence>
<comment type="cofactor">
    <cofactor evidence="1">
        <name>Zn(2+)</name>
        <dbReference type="ChEBI" id="CHEBI:29105"/>
    </cofactor>
</comment>
<keyword evidence="5" id="KW-0862">Zinc</keyword>
<evidence type="ECO:0000256" key="1">
    <source>
        <dbReference type="ARBA" id="ARBA00001947"/>
    </source>
</evidence>
<evidence type="ECO:0000313" key="8">
    <source>
        <dbReference type="Proteomes" id="UP001327225"/>
    </source>
</evidence>
<reference evidence="8" key="1">
    <citation type="submission" date="2023-12" db="EMBL/GenBank/DDBJ databases">
        <title>Novel species in genus Nocardioides.</title>
        <authorList>
            <person name="Zhou H."/>
        </authorList>
    </citation>
    <scope>NUCLEOTIDE SEQUENCE [LARGE SCALE GENOMIC DNA]</scope>
    <source>
        <strain evidence="8">HM61</strain>
    </source>
</reference>
<dbReference type="PANTHER" id="PTHR42978">
    <property type="entry name" value="QUORUM-QUENCHING LACTONASE YTNP-RELATED-RELATED"/>
    <property type="match status" value="1"/>
</dbReference>
<comment type="similarity">
    <text evidence="2">Belongs to the metallo-beta-lactamase superfamily.</text>
</comment>
<gene>
    <name evidence="7" type="ORF">SHK19_10920</name>
</gene>
<evidence type="ECO:0000256" key="3">
    <source>
        <dbReference type="ARBA" id="ARBA00022723"/>
    </source>
</evidence>
<dbReference type="Pfam" id="PF00753">
    <property type="entry name" value="Lactamase_B"/>
    <property type="match status" value="1"/>
</dbReference>
<evidence type="ECO:0000259" key="6">
    <source>
        <dbReference type="SMART" id="SM00849"/>
    </source>
</evidence>
<dbReference type="Proteomes" id="UP001327225">
    <property type="component" value="Chromosome"/>
</dbReference>
<dbReference type="InterPro" id="IPR001279">
    <property type="entry name" value="Metallo-B-lactamas"/>
</dbReference>
<accession>A0ABZ0ZWI4</accession>
<keyword evidence="3" id="KW-0479">Metal-binding</keyword>
<evidence type="ECO:0000256" key="5">
    <source>
        <dbReference type="ARBA" id="ARBA00022833"/>
    </source>
</evidence>
<dbReference type="PANTHER" id="PTHR42978:SF2">
    <property type="entry name" value="102 KBASES UNSTABLE REGION: FROM 1 TO 119443"/>
    <property type="match status" value="1"/>
</dbReference>
<dbReference type="InterPro" id="IPR051013">
    <property type="entry name" value="MBL_superfamily_lactonases"/>
</dbReference>
<keyword evidence="8" id="KW-1185">Reference proteome</keyword>
<dbReference type="Gene3D" id="3.60.15.10">
    <property type="entry name" value="Ribonuclease Z/Hydroxyacylglutathione hydrolase-like"/>
    <property type="match status" value="1"/>
</dbReference>
<organism evidence="7 8">
    <name type="scientific">Nocardioides bizhenqiangii</name>
    <dbReference type="NCBI Taxonomy" id="3095076"/>
    <lineage>
        <taxon>Bacteria</taxon>
        <taxon>Bacillati</taxon>
        <taxon>Actinomycetota</taxon>
        <taxon>Actinomycetes</taxon>
        <taxon>Propionibacteriales</taxon>
        <taxon>Nocardioidaceae</taxon>
        <taxon>Nocardioides</taxon>
    </lineage>
</organism>
<evidence type="ECO:0000256" key="2">
    <source>
        <dbReference type="ARBA" id="ARBA00007749"/>
    </source>
</evidence>
<proteinExistence type="inferred from homology"/>